<dbReference type="PANTHER" id="PTHR30346:SF29">
    <property type="entry name" value="LYSR SUBSTRATE-BINDING"/>
    <property type="match status" value="1"/>
</dbReference>
<evidence type="ECO:0000256" key="1">
    <source>
        <dbReference type="ARBA" id="ARBA00009437"/>
    </source>
</evidence>
<evidence type="ECO:0000256" key="4">
    <source>
        <dbReference type="ARBA" id="ARBA00023163"/>
    </source>
</evidence>
<evidence type="ECO:0000313" key="8">
    <source>
        <dbReference type="Proteomes" id="UP001218579"/>
    </source>
</evidence>
<dbReference type="InterPro" id="IPR005119">
    <property type="entry name" value="LysR_subst-bd"/>
</dbReference>
<dbReference type="Proteomes" id="UP001218579">
    <property type="component" value="Unassembled WGS sequence"/>
</dbReference>
<dbReference type="RefSeq" id="WP_272744205.1">
    <property type="nucleotide sequence ID" value="NZ_JAQQKV010000001.1"/>
</dbReference>
<evidence type="ECO:0000256" key="3">
    <source>
        <dbReference type="ARBA" id="ARBA00023125"/>
    </source>
</evidence>
<name>A0ABT5HI67_9CAUL</name>
<dbReference type="PRINTS" id="PR00039">
    <property type="entry name" value="HTHLYSR"/>
</dbReference>
<evidence type="ECO:0000259" key="6">
    <source>
        <dbReference type="PROSITE" id="PS50931"/>
    </source>
</evidence>
<evidence type="ECO:0000313" key="7">
    <source>
        <dbReference type="EMBL" id="MDC7675888.1"/>
    </source>
</evidence>
<comment type="similarity">
    <text evidence="1">Belongs to the LysR transcriptional regulatory family.</text>
</comment>
<comment type="caution">
    <text evidence="7">The sequence shown here is derived from an EMBL/GenBank/DDBJ whole genome shotgun (WGS) entry which is preliminary data.</text>
</comment>
<evidence type="ECO:0000256" key="2">
    <source>
        <dbReference type="ARBA" id="ARBA00023015"/>
    </source>
</evidence>
<dbReference type="SUPFAM" id="SSF46785">
    <property type="entry name" value="Winged helix' DNA-binding domain"/>
    <property type="match status" value="1"/>
</dbReference>
<protein>
    <submittedName>
        <fullName evidence="7">LysR family transcriptional regulator</fullName>
    </submittedName>
</protein>
<gene>
    <name evidence="7" type="ORF">PQU98_07100</name>
</gene>
<dbReference type="InterPro" id="IPR036388">
    <property type="entry name" value="WH-like_DNA-bd_sf"/>
</dbReference>
<dbReference type="PROSITE" id="PS50931">
    <property type="entry name" value="HTH_LYSR"/>
    <property type="match status" value="1"/>
</dbReference>
<dbReference type="InterPro" id="IPR036390">
    <property type="entry name" value="WH_DNA-bd_sf"/>
</dbReference>
<sequence>MATSADEPVEPSTADRTGRRRETSGLSIGALRAFVAVVDLGSFSRAATELGVSQPNISNQIIALEQACGLRLLHRRSQNQALTDAGRELYTRARLVISRMLDFETAANLFSTLKQGRIVVGYSTPPIAMSLIGHFMRTYGDIEVVARHGNTAALRADIHDCRIDVAITSLMEPDPGLSCHLIAHQGLNLLVPAAHPFAGRAEISVSDLAGLSIVAREDGSVTRLLSEEAMSAAGTPFAPILTVESREAVKEATANGVGLSFILDGEIGEDARLKALPIRGLTRKVGVYAVALRESLEIPAVAAFARLAQTAPS</sequence>
<dbReference type="Pfam" id="PF00126">
    <property type="entry name" value="HTH_1"/>
    <property type="match status" value="1"/>
</dbReference>
<keyword evidence="4" id="KW-0804">Transcription</keyword>
<feature type="region of interest" description="Disordered" evidence="5">
    <location>
        <begin position="1"/>
        <end position="22"/>
    </location>
</feature>
<dbReference type="EMBL" id="JAQQKV010000001">
    <property type="protein sequence ID" value="MDC7675888.1"/>
    <property type="molecule type" value="Genomic_DNA"/>
</dbReference>
<reference evidence="7 8" key="1">
    <citation type="submission" date="2023-01" db="EMBL/GenBank/DDBJ databases">
        <title>Novel species of the genus Asticcacaulis isolated from rivers.</title>
        <authorList>
            <person name="Lu H."/>
        </authorList>
    </citation>
    <scope>NUCLEOTIDE SEQUENCE [LARGE SCALE GENOMIC DNA]</scope>
    <source>
        <strain evidence="7 8">LKC15W</strain>
    </source>
</reference>
<keyword evidence="2" id="KW-0805">Transcription regulation</keyword>
<dbReference type="Gene3D" id="1.10.10.10">
    <property type="entry name" value="Winged helix-like DNA-binding domain superfamily/Winged helix DNA-binding domain"/>
    <property type="match status" value="1"/>
</dbReference>
<dbReference type="Gene3D" id="3.40.190.290">
    <property type="match status" value="1"/>
</dbReference>
<accession>A0ABT5HI67</accession>
<proteinExistence type="inferred from homology"/>
<feature type="domain" description="HTH lysR-type" evidence="6">
    <location>
        <begin position="26"/>
        <end position="83"/>
    </location>
</feature>
<dbReference type="InterPro" id="IPR000847">
    <property type="entry name" value="LysR_HTH_N"/>
</dbReference>
<dbReference type="Pfam" id="PF03466">
    <property type="entry name" value="LysR_substrate"/>
    <property type="match status" value="1"/>
</dbReference>
<keyword evidence="3" id="KW-0238">DNA-binding</keyword>
<organism evidence="7 8">
    <name type="scientific">Asticcacaulis machinosus</name>
    <dbReference type="NCBI Taxonomy" id="2984211"/>
    <lineage>
        <taxon>Bacteria</taxon>
        <taxon>Pseudomonadati</taxon>
        <taxon>Pseudomonadota</taxon>
        <taxon>Alphaproteobacteria</taxon>
        <taxon>Caulobacterales</taxon>
        <taxon>Caulobacteraceae</taxon>
        <taxon>Asticcacaulis</taxon>
    </lineage>
</organism>
<keyword evidence="8" id="KW-1185">Reference proteome</keyword>
<dbReference type="PANTHER" id="PTHR30346">
    <property type="entry name" value="TRANSCRIPTIONAL DUAL REGULATOR HCAR-RELATED"/>
    <property type="match status" value="1"/>
</dbReference>
<evidence type="ECO:0000256" key="5">
    <source>
        <dbReference type="SAM" id="MobiDB-lite"/>
    </source>
</evidence>
<dbReference type="SUPFAM" id="SSF53850">
    <property type="entry name" value="Periplasmic binding protein-like II"/>
    <property type="match status" value="1"/>
</dbReference>